<reference evidence="4 5" key="1">
    <citation type="journal article" date="2018" name="Mol. Biol. Evol.">
        <title>Analysis of the draft genome of the red seaweed Gracilariopsis chorda provides insights into genome size evolution in Rhodophyta.</title>
        <authorList>
            <person name="Lee J."/>
            <person name="Yang E.C."/>
            <person name="Graf L."/>
            <person name="Yang J.H."/>
            <person name="Qiu H."/>
            <person name="Zel Zion U."/>
            <person name="Chan C.X."/>
            <person name="Stephens T.G."/>
            <person name="Weber A.P.M."/>
            <person name="Boo G.H."/>
            <person name="Boo S.M."/>
            <person name="Kim K.M."/>
            <person name="Shin Y."/>
            <person name="Jung M."/>
            <person name="Lee S.J."/>
            <person name="Yim H.S."/>
            <person name="Lee J.H."/>
            <person name="Bhattacharya D."/>
            <person name="Yoon H.S."/>
        </authorList>
    </citation>
    <scope>NUCLEOTIDE SEQUENCE [LARGE SCALE GENOMIC DNA]</scope>
    <source>
        <strain evidence="4 5">SKKU-2015</strain>
        <tissue evidence="4">Whole body</tissue>
    </source>
</reference>
<comment type="caution">
    <text evidence="4">The sequence shown here is derived from an EMBL/GenBank/DDBJ whole genome shotgun (WGS) entry which is preliminary data.</text>
</comment>
<dbReference type="PANTHER" id="PTHR21467:SF0">
    <property type="entry name" value="SERINE_THREONINE-PROTEIN PHOSPHATASE 4 REGULATORY SUBUNIT 4"/>
    <property type="match status" value="1"/>
</dbReference>
<feature type="repeat" description="TPR" evidence="2">
    <location>
        <begin position="66"/>
        <end position="99"/>
    </location>
</feature>
<feature type="repeat" description="HEAT" evidence="1">
    <location>
        <begin position="844"/>
        <end position="882"/>
    </location>
</feature>
<accession>A0A2V3J607</accession>
<dbReference type="InterPro" id="IPR039918">
    <property type="entry name" value="PPP4R4"/>
</dbReference>
<dbReference type="InterPro" id="IPR021133">
    <property type="entry name" value="HEAT_type_2"/>
</dbReference>
<dbReference type="InterPro" id="IPR016024">
    <property type="entry name" value="ARM-type_fold"/>
</dbReference>
<organism evidence="4 5">
    <name type="scientific">Gracilariopsis chorda</name>
    <dbReference type="NCBI Taxonomy" id="448386"/>
    <lineage>
        <taxon>Eukaryota</taxon>
        <taxon>Rhodophyta</taxon>
        <taxon>Florideophyceae</taxon>
        <taxon>Rhodymeniophycidae</taxon>
        <taxon>Gracilariales</taxon>
        <taxon>Gracilariaceae</taxon>
        <taxon>Gracilariopsis</taxon>
    </lineage>
</organism>
<dbReference type="PROSITE" id="PS50077">
    <property type="entry name" value="HEAT_REPEAT"/>
    <property type="match status" value="1"/>
</dbReference>
<evidence type="ECO:0000313" key="4">
    <source>
        <dbReference type="EMBL" id="PXF49743.1"/>
    </source>
</evidence>
<keyword evidence="5" id="KW-1185">Reference proteome</keyword>
<dbReference type="Gene3D" id="1.25.10.10">
    <property type="entry name" value="Leucine-rich Repeat Variant"/>
    <property type="match status" value="1"/>
</dbReference>
<dbReference type="PANTHER" id="PTHR21467">
    <property type="entry name" value="PROTEIN PHOSPHATASE 4 REGULATORY SUBUNIT 4 PPP4R4"/>
    <property type="match status" value="1"/>
</dbReference>
<feature type="region of interest" description="Disordered" evidence="3">
    <location>
        <begin position="621"/>
        <end position="642"/>
    </location>
</feature>
<dbReference type="EMBL" id="NBIV01000002">
    <property type="protein sequence ID" value="PXF49743.1"/>
    <property type="molecule type" value="Genomic_DNA"/>
</dbReference>
<proteinExistence type="predicted"/>
<dbReference type="InterPro" id="IPR019734">
    <property type="entry name" value="TPR_rpt"/>
</dbReference>
<protein>
    <submittedName>
        <fullName evidence="4">Serine/threonine-protein phosphatase 4 regulatory subunit 4</fullName>
    </submittedName>
</protein>
<feature type="compositionally biased region" description="Acidic residues" evidence="3">
    <location>
        <begin position="473"/>
        <end position="508"/>
    </location>
</feature>
<evidence type="ECO:0000256" key="3">
    <source>
        <dbReference type="SAM" id="MobiDB-lite"/>
    </source>
</evidence>
<dbReference type="SMART" id="SM00028">
    <property type="entry name" value="TPR"/>
    <property type="match status" value="6"/>
</dbReference>
<feature type="compositionally biased region" description="Low complexity" evidence="3">
    <location>
        <begin position="623"/>
        <end position="633"/>
    </location>
</feature>
<feature type="region of interest" description="Disordered" evidence="3">
    <location>
        <begin position="1452"/>
        <end position="1496"/>
    </location>
</feature>
<feature type="region of interest" description="Disordered" evidence="3">
    <location>
        <begin position="465"/>
        <end position="508"/>
    </location>
</feature>
<evidence type="ECO:0000256" key="2">
    <source>
        <dbReference type="PROSITE-ProRule" id="PRU00339"/>
    </source>
</evidence>
<feature type="repeat" description="TPR" evidence="2">
    <location>
        <begin position="564"/>
        <end position="597"/>
    </location>
</feature>
<feature type="region of interest" description="Disordered" evidence="3">
    <location>
        <begin position="1534"/>
        <end position="1582"/>
    </location>
</feature>
<dbReference type="PROSITE" id="PS50005">
    <property type="entry name" value="TPR"/>
    <property type="match status" value="2"/>
</dbReference>
<dbReference type="InterPro" id="IPR011990">
    <property type="entry name" value="TPR-like_helical_dom_sf"/>
</dbReference>
<name>A0A2V3J607_9FLOR</name>
<feature type="region of interest" description="Disordered" evidence="3">
    <location>
        <begin position="1806"/>
        <end position="1835"/>
    </location>
</feature>
<sequence>MEPPSSQTAEEAPQTVEADEEVALNELLTIEIPPLPEQSPHAWNDVNEKQLRSALIGACKRMPRNAEAHFHLGLMYLRKNDGDEALHAFHHCRRIYAERFKQYEVNNVAPPPHLISLLARLRIHMAQAAHMAAQVSLPRDDRAILLERLQRDLLSASDMDPTQPDCWNALALLHLLEGGGNGAQQLLLALHTGFPEYLDALNNLGLAELSVGNVPAAISAMQKVLLYDRDHAESLTNYGILLLQSSLYPAAQRVLSSAVKLATCEKMAATWGALAVAHAAMGDLTAALEASEKAENMASSIQRARFALIHASIGARVAAKSLPDAEARGCLDAAILKLRALARELKCASAHAALALALRFRHDHANDETGNRNFGAEAAERLVEALELDESDGACWTQLALLQMWTGDYQACKEFSTQAVCRSNSLEAGWNCLAVASQMSDDLSGAERFYEKAVQVVLRGYRRRADGEREGDGEGEGEGEGDGEGEGEGEGEEDGEEEMTEWSEEEGGEVQLTAEEGALNKCGRGALAALYNNMAILRRQEGRSGYAEASRLLEKSLALGGENALVYNNVALLYVAAGRLRDAADMLRHALRLDNGLLCARSNQMKLSALVRQRQLELVSHLSTTSTSTNSTPSSPPLIRGESDVVSSAQSPELHAHTDRFLPAEPDERLMEIASLDAIYSVQKMAELLIAGPDTEREFILFELQQLLDHCLDDTMKILIPVLCEHVPTWNIELQIKSAQRLYDVVALHLEPPTANMITCASFGVIHRGKGKASPEYEELYHCWGNILVECLPNMRWTAQEVNDVIALVDIHAKEQLYTSRKVAARVVGALAQCLDKQKVEHVILPRALSLFEDTDIEVRGMVVESLAQIGAALPVRVTENQVWPRIERLLEPPEEARLRATAMRTMAHILESHRNNGTPSRLFRDLLPPVFARLSTFAKKHSAEDQRLVDDNTYLLLEVASEIFGQFTYSLSLFSKKSFRREAYKAYTGMATCNGPLIRRNCAFNLPGVAKALGDKYALELSGLCDYLAKDTDEEVRFILAAGIHETTALLAPRGNFERLFTAVCSLLQDENAMVRMNALAHFHDLLTAFARDGSDPASVRRLAPVFSDLTMLSEGEWRIQRSLAEQLAKCTEIIPADALIDHVLPLLYRLTSQGTPLVREAAMDATIKSIRSIPNPKDRNLAIDKYWKAATKGPFWMRLALLDGGTAAMRVFSHRRFQELFSGHMLGMAVDPVVNVRIRLATLLPEMAPMCGGSTTYDKAVDILRKDKDVDVLEVMQKHSDRVQEAVRRSLDKQTEDQAKYKEEQEFYGFLPRAQKRARGRLGSTRGNRRIMHVRRPSLEQSSGQLSVSKNVIAAAKASSAAASMMKPGGYHQPKLPDADSAIYLDPGMTDIADDRQLYTNGFLTDPQSDFKGEESILSNLVNESLHPSTFVEMPNGQQSDARQTLVTSMLEQQHKQQQQQPQQPVPPQLPQQQQHTMQPHAQAQHPQRGSVMQERPRIINGTVPVMEQSMGKSSSQAAQFEARSRSWNGMFAQLPRQLSMESRSRRNRRNEGKEKPQKMTGWGKHGKDTPKKTLSALRRKKKNVAVTSASAENHMPVEGHTGGAGVPIVTAGEFGLNGPQPVSTRSKSIAVAPVSGIDDGRHAGNTGVTDFASSSSLPTTELSGTGVVNGDDKHAGGYINSNMLAANNGLHPSGYANGTMNGGIEEGNTLPVIYEKESGLAPLKGGAAWRRGRGRHEDLDTMSDATHRKVYGAYDGAHRNGNENGHAPSRSVLASFHNSASKVFHAKPHGGAAAAVSPLASNAAPVHSGAGNSSSSGHSHGGFFRGLFRRRR</sequence>
<evidence type="ECO:0000313" key="5">
    <source>
        <dbReference type="Proteomes" id="UP000247409"/>
    </source>
</evidence>
<gene>
    <name evidence="4" type="ORF">BWQ96_00395</name>
</gene>
<dbReference type="STRING" id="448386.A0A2V3J607"/>
<feature type="compositionally biased region" description="Low complexity" evidence="3">
    <location>
        <begin position="1806"/>
        <end position="1821"/>
    </location>
</feature>
<dbReference type="SUPFAM" id="SSF48452">
    <property type="entry name" value="TPR-like"/>
    <property type="match status" value="2"/>
</dbReference>
<dbReference type="Proteomes" id="UP000247409">
    <property type="component" value="Unassembled WGS sequence"/>
</dbReference>
<dbReference type="Gene3D" id="1.25.40.10">
    <property type="entry name" value="Tetratricopeptide repeat domain"/>
    <property type="match status" value="3"/>
</dbReference>
<dbReference type="OrthoDB" id="4859at2759"/>
<keyword evidence="2" id="KW-0802">TPR repeat</keyword>
<dbReference type="SUPFAM" id="SSF48371">
    <property type="entry name" value="ARM repeat"/>
    <property type="match status" value="1"/>
</dbReference>
<feature type="compositionally biased region" description="Low complexity" evidence="3">
    <location>
        <begin position="1473"/>
        <end position="1490"/>
    </location>
</feature>
<evidence type="ECO:0000256" key="1">
    <source>
        <dbReference type="PROSITE-ProRule" id="PRU00103"/>
    </source>
</evidence>
<dbReference type="InterPro" id="IPR011989">
    <property type="entry name" value="ARM-like"/>
</dbReference>